<dbReference type="RefSeq" id="WP_023787836.1">
    <property type="nucleotide sequence ID" value="NC_022997.1"/>
</dbReference>
<dbReference type="InterPro" id="IPR021791">
    <property type="entry name" value="Phage_TAC_11"/>
</dbReference>
<evidence type="ECO:0008006" key="4">
    <source>
        <dbReference type="Google" id="ProtNLM"/>
    </source>
</evidence>
<organism evidence="2 3">
    <name type="scientific">Hyphomicrobium nitrativorans NL23</name>
    <dbReference type="NCBI Taxonomy" id="1029756"/>
    <lineage>
        <taxon>Bacteria</taxon>
        <taxon>Pseudomonadati</taxon>
        <taxon>Pseudomonadota</taxon>
        <taxon>Alphaproteobacteria</taxon>
        <taxon>Hyphomicrobiales</taxon>
        <taxon>Hyphomicrobiaceae</taxon>
        <taxon>Hyphomicrobium</taxon>
    </lineage>
</organism>
<dbReference type="EMBL" id="CP006912">
    <property type="protein sequence ID" value="AHB49040.1"/>
    <property type="molecule type" value="Genomic_DNA"/>
</dbReference>
<dbReference type="OrthoDB" id="7206814at2"/>
<evidence type="ECO:0000256" key="1">
    <source>
        <dbReference type="SAM" id="MobiDB-lite"/>
    </source>
</evidence>
<proteinExistence type="predicted"/>
<dbReference type="HOGENOM" id="CLU_164764_0_0_5"/>
<gene>
    <name evidence="2" type="ORF">W911_12490</name>
</gene>
<dbReference type="STRING" id="1029756.W911_12490"/>
<reference evidence="2 3" key="1">
    <citation type="journal article" date="2014" name="Genome Announc.">
        <title>Complete Genome Sequence of Hyphomicrobium nitrativorans Strain NL23, a Denitrifying Bacterium Isolated from Biofilm of a Methanol-Fed Denitrification System Treating Seawater at the Montreal Biodome.</title>
        <authorList>
            <person name="Martineau C."/>
            <person name="Villeneuve C."/>
            <person name="Mauffrey F."/>
            <person name="Villemur R."/>
        </authorList>
    </citation>
    <scope>NUCLEOTIDE SEQUENCE [LARGE SCALE GENOMIC DNA]</scope>
    <source>
        <strain evidence="2">NL23</strain>
    </source>
</reference>
<evidence type="ECO:0000313" key="3">
    <source>
        <dbReference type="Proteomes" id="UP000018542"/>
    </source>
</evidence>
<dbReference type="PATRIC" id="fig|1029756.8.peg.2594"/>
<keyword evidence="3" id="KW-1185">Reference proteome</keyword>
<sequence length="124" mass="12779">MANRHRGEIDAVLDGKPYRLCLTLGALAELESAFGDEDMLALATRFEAGRISARDCQRIIGAGLRGAGFDVSDLAVSAMRVEGGAAGYVDIVARLLATTFSARSGGDGSDCEGGEAAGPFPGRT</sequence>
<dbReference type="KEGG" id="hni:W911_12490"/>
<dbReference type="Proteomes" id="UP000018542">
    <property type="component" value="Chromosome"/>
</dbReference>
<evidence type="ECO:0000313" key="2">
    <source>
        <dbReference type="EMBL" id="AHB49040.1"/>
    </source>
</evidence>
<protein>
    <recommendedName>
        <fullName evidence="4">Transfer Agent</fullName>
    </recommendedName>
</protein>
<feature type="region of interest" description="Disordered" evidence="1">
    <location>
        <begin position="101"/>
        <end position="124"/>
    </location>
</feature>
<dbReference type="AlphaFoldDB" id="V5SG69"/>
<dbReference type="Pfam" id="PF11836">
    <property type="entry name" value="Phage_TAC_11"/>
    <property type="match status" value="1"/>
</dbReference>
<name>V5SG69_9HYPH</name>
<accession>V5SG69</accession>